<reference evidence="2 4" key="1">
    <citation type="submission" date="2016-10" db="EMBL/GenBank/DDBJ databases">
        <authorList>
            <person name="Varghese N."/>
            <person name="Submissions S."/>
        </authorList>
    </citation>
    <scope>NUCLEOTIDE SEQUENCE [LARGE SCALE GENOMIC DNA]</scope>
    <source>
        <strain evidence="2 4">GMCC 1.11211</strain>
    </source>
</reference>
<dbReference type="NCBIfam" id="NF033788">
    <property type="entry name" value="HTH_metalloreg"/>
    <property type="match status" value="1"/>
</dbReference>
<dbReference type="Gene3D" id="1.10.10.10">
    <property type="entry name" value="Winged helix-like DNA-binding domain superfamily/Winged helix DNA-binding domain"/>
    <property type="match status" value="1"/>
</dbReference>
<evidence type="ECO:0000313" key="2">
    <source>
        <dbReference type="EMBL" id="SFH42443.1"/>
    </source>
</evidence>
<evidence type="ECO:0000313" key="3">
    <source>
        <dbReference type="EMBL" id="TFB83142.1"/>
    </source>
</evidence>
<dbReference type="AlphaFoldDB" id="A0A1I2ZX78"/>
<dbReference type="GO" id="GO:0003700">
    <property type="term" value="F:DNA-binding transcription factor activity"/>
    <property type="evidence" value="ECO:0007669"/>
    <property type="project" value="InterPro"/>
</dbReference>
<dbReference type="PANTHER" id="PTHR38600:SF2">
    <property type="entry name" value="SLL0088 PROTEIN"/>
    <property type="match status" value="1"/>
</dbReference>
<dbReference type="SMART" id="SM00418">
    <property type="entry name" value="HTH_ARSR"/>
    <property type="match status" value="1"/>
</dbReference>
<dbReference type="GO" id="GO:0003677">
    <property type="term" value="F:DNA binding"/>
    <property type="evidence" value="ECO:0007669"/>
    <property type="project" value="UniProtKB-KW"/>
</dbReference>
<feature type="domain" description="HTH arsR-type" evidence="1">
    <location>
        <begin position="1"/>
        <end position="92"/>
    </location>
</feature>
<name>A0A1I2ZX78_9MICO</name>
<gene>
    <name evidence="3" type="ORF">E3O11_13090</name>
    <name evidence="2" type="ORF">SAMN05216274_10516</name>
</gene>
<organism evidence="3 5">
    <name type="scientific">Cryobacterium levicorallinum</name>
    <dbReference type="NCBI Taxonomy" id="995038"/>
    <lineage>
        <taxon>Bacteria</taxon>
        <taxon>Bacillati</taxon>
        <taxon>Actinomycetota</taxon>
        <taxon>Actinomycetes</taxon>
        <taxon>Micrococcales</taxon>
        <taxon>Microbacteriaceae</taxon>
        <taxon>Cryobacterium</taxon>
    </lineage>
</organism>
<dbReference type="CDD" id="cd00090">
    <property type="entry name" value="HTH_ARSR"/>
    <property type="match status" value="1"/>
</dbReference>
<dbReference type="PANTHER" id="PTHR38600">
    <property type="entry name" value="TRANSCRIPTIONAL REGULATORY PROTEIN"/>
    <property type="match status" value="1"/>
</dbReference>
<evidence type="ECO:0000259" key="1">
    <source>
        <dbReference type="PROSITE" id="PS50987"/>
    </source>
</evidence>
<keyword evidence="4" id="KW-1185">Reference proteome</keyword>
<protein>
    <submittedName>
        <fullName evidence="3">ArsR family transcriptional regulator</fullName>
    </submittedName>
    <submittedName>
        <fullName evidence="2">DNA-binding transcriptional regulator, ArsR family</fullName>
    </submittedName>
</protein>
<evidence type="ECO:0000313" key="4">
    <source>
        <dbReference type="Proteomes" id="UP000199681"/>
    </source>
</evidence>
<comment type="caution">
    <text evidence="3">The sequence shown here is derived from an EMBL/GenBank/DDBJ whole genome shotgun (WGS) entry which is preliminary data.</text>
</comment>
<dbReference type="InterPro" id="IPR011991">
    <property type="entry name" value="ArsR-like_HTH"/>
</dbReference>
<dbReference type="RefSeq" id="WP_092449006.1">
    <property type="nucleotide sequence ID" value="NZ_BKAC01000004.1"/>
</dbReference>
<dbReference type="InterPro" id="IPR036390">
    <property type="entry name" value="WH_DNA-bd_sf"/>
</dbReference>
<proteinExistence type="predicted"/>
<keyword evidence="2" id="KW-0238">DNA-binding</keyword>
<dbReference type="EMBL" id="SOFE01000023">
    <property type="protein sequence ID" value="TFB83142.1"/>
    <property type="molecule type" value="Genomic_DNA"/>
</dbReference>
<dbReference type="PROSITE" id="PS50987">
    <property type="entry name" value="HTH_ARSR_2"/>
    <property type="match status" value="1"/>
</dbReference>
<dbReference type="Pfam" id="PF12840">
    <property type="entry name" value="HTH_20"/>
    <property type="match status" value="1"/>
</dbReference>
<dbReference type="STRING" id="995038.SAMN05216274_10516"/>
<dbReference type="PRINTS" id="PR00778">
    <property type="entry name" value="HTHARSR"/>
</dbReference>
<dbReference type="Proteomes" id="UP000199681">
    <property type="component" value="Unassembled WGS sequence"/>
</dbReference>
<dbReference type="InterPro" id="IPR036388">
    <property type="entry name" value="WH-like_DNA-bd_sf"/>
</dbReference>
<dbReference type="Proteomes" id="UP000297963">
    <property type="component" value="Unassembled WGS sequence"/>
</dbReference>
<evidence type="ECO:0000313" key="5">
    <source>
        <dbReference type="Proteomes" id="UP000297963"/>
    </source>
</evidence>
<accession>A0A1I2ZX78</accession>
<dbReference type="SUPFAM" id="SSF46785">
    <property type="entry name" value="Winged helix' DNA-binding domain"/>
    <property type="match status" value="1"/>
</dbReference>
<dbReference type="EMBL" id="FOPW01000005">
    <property type="protein sequence ID" value="SFH42443.1"/>
    <property type="molecule type" value="Genomic_DNA"/>
</dbReference>
<reference evidence="3 5" key="2">
    <citation type="submission" date="2019-03" db="EMBL/GenBank/DDBJ databases">
        <title>Genomics of glacier-inhabiting Cryobacterium strains.</title>
        <authorList>
            <person name="Liu Q."/>
            <person name="Xin Y.-H."/>
        </authorList>
    </citation>
    <scope>NUCLEOTIDE SEQUENCE [LARGE SCALE GENOMIC DNA]</scope>
    <source>
        <strain evidence="3 5">Hh34</strain>
    </source>
</reference>
<dbReference type="InterPro" id="IPR001845">
    <property type="entry name" value="HTH_ArsR_DNA-bd_dom"/>
</dbReference>
<sequence length="119" mass="12800">MPADQLSRTFAALADPTRRAILARLAHGEATVGQLAEPFAMSFAAVSKHLRVLEAAELVSRGRNAQYRPATLDARPLANACAWISDYAKFWGASFDALSDVLAEITTTETSMTDKGETS</sequence>